<evidence type="ECO:0000259" key="1">
    <source>
        <dbReference type="Pfam" id="PF12727"/>
    </source>
</evidence>
<dbReference type="AlphaFoldDB" id="A0A382QBA8"/>
<dbReference type="EMBL" id="UINC01113322">
    <property type="protein sequence ID" value="SVC82849.1"/>
    <property type="molecule type" value="Genomic_DNA"/>
</dbReference>
<organism evidence="2">
    <name type="scientific">marine metagenome</name>
    <dbReference type="NCBI Taxonomy" id="408172"/>
    <lineage>
        <taxon>unclassified sequences</taxon>
        <taxon>metagenomes</taxon>
        <taxon>ecological metagenomes</taxon>
    </lineage>
</organism>
<gene>
    <name evidence="2" type="ORF">METZ01_LOCUS335703</name>
</gene>
<dbReference type="PANTHER" id="PTHR38431">
    <property type="entry name" value="BLL2305 PROTEIN"/>
    <property type="match status" value="1"/>
</dbReference>
<accession>A0A382QBA8</accession>
<proteinExistence type="predicted"/>
<evidence type="ECO:0000313" key="2">
    <source>
        <dbReference type="EMBL" id="SVC82849.1"/>
    </source>
</evidence>
<dbReference type="Pfam" id="PF12727">
    <property type="entry name" value="PBP_like"/>
    <property type="match status" value="1"/>
</dbReference>
<dbReference type="PANTHER" id="PTHR38431:SF1">
    <property type="entry name" value="BLL2305 PROTEIN"/>
    <property type="match status" value="1"/>
</dbReference>
<sequence>MLESAHGGVFTDRLAVAGSEDQLLYGALVLLSNTMQSHALVSYTGTGTRLGLELLSAQRVDASCLHWGRLYESPQRHPALLQNHAKHQNCWVLVRAFKRERVMIIHPGLKTDDLSTEALLRSELKWGIRQDGKGTLHFLNEILTQHGMKNKDLYSTVNIFSNRETATLIVSGQADAAPGTRGVAAEFGLTFINLGWEALDFAVRRDVYFRKLFQKFLEQLRVPEILKQAKKLGGYDYGETGKLICGGDN</sequence>
<feature type="domain" description="PBP" evidence="1">
    <location>
        <begin position="37"/>
        <end position="220"/>
    </location>
</feature>
<dbReference type="SUPFAM" id="SSF53850">
    <property type="entry name" value="Periplasmic binding protein-like II"/>
    <property type="match status" value="1"/>
</dbReference>
<reference evidence="2" key="1">
    <citation type="submission" date="2018-05" db="EMBL/GenBank/DDBJ databases">
        <authorList>
            <person name="Lanie J.A."/>
            <person name="Ng W.-L."/>
            <person name="Kazmierczak K.M."/>
            <person name="Andrzejewski T.M."/>
            <person name="Davidsen T.M."/>
            <person name="Wayne K.J."/>
            <person name="Tettelin H."/>
            <person name="Glass J.I."/>
            <person name="Rusch D."/>
            <person name="Podicherti R."/>
            <person name="Tsui H.-C.T."/>
            <person name="Winkler M.E."/>
        </authorList>
    </citation>
    <scope>NUCLEOTIDE SEQUENCE</scope>
</reference>
<name>A0A382QBA8_9ZZZZ</name>
<dbReference type="InterPro" id="IPR024370">
    <property type="entry name" value="PBP_domain"/>
</dbReference>
<protein>
    <recommendedName>
        <fullName evidence="1">PBP domain-containing protein</fullName>
    </recommendedName>
</protein>